<dbReference type="PANTHER" id="PTHR31425:SF36">
    <property type="entry name" value="PROTEIN QUIRKY"/>
    <property type="match status" value="1"/>
</dbReference>
<evidence type="ECO:0000313" key="4">
    <source>
        <dbReference type="Proteomes" id="UP001141253"/>
    </source>
</evidence>
<dbReference type="InterPro" id="IPR035892">
    <property type="entry name" value="C2_domain_sf"/>
</dbReference>
<gene>
    <name evidence="3" type="ORF">OIU77_030189</name>
</gene>
<evidence type="ECO:0000256" key="1">
    <source>
        <dbReference type="SAM" id="MobiDB-lite"/>
    </source>
</evidence>
<feature type="region of interest" description="Disordered" evidence="1">
    <location>
        <begin position="1"/>
        <end position="20"/>
    </location>
</feature>
<dbReference type="SUPFAM" id="SSF49562">
    <property type="entry name" value="C2 domain (Calcium/lipid-binding domain, CaLB)"/>
    <property type="match status" value="1"/>
</dbReference>
<name>A0ABQ9BBP5_9ROSI</name>
<dbReference type="PROSITE" id="PS50004">
    <property type="entry name" value="C2"/>
    <property type="match status" value="1"/>
</dbReference>
<reference evidence="3" key="1">
    <citation type="submission" date="2022-10" db="EMBL/GenBank/DDBJ databases">
        <authorList>
            <person name="Hyden B.L."/>
            <person name="Feng K."/>
            <person name="Yates T."/>
            <person name="Jawdy S."/>
            <person name="Smart L.B."/>
            <person name="Muchero W."/>
        </authorList>
    </citation>
    <scope>NUCLEOTIDE SEQUENCE</scope>
    <source>
        <tissue evidence="3">Shoot tip</tissue>
    </source>
</reference>
<dbReference type="Pfam" id="PF00168">
    <property type="entry name" value="C2"/>
    <property type="match status" value="1"/>
</dbReference>
<evidence type="ECO:0000259" key="2">
    <source>
        <dbReference type="PROSITE" id="PS50004"/>
    </source>
</evidence>
<dbReference type="InterPro" id="IPR047259">
    <property type="entry name" value="QUIRKY-like"/>
</dbReference>
<comment type="caution">
    <text evidence="3">The sequence shown here is derived from an EMBL/GenBank/DDBJ whole genome shotgun (WGS) entry which is preliminary data.</text>
</comment>
<sequence>MSLQNLTVKKNEPPQNTETSNPVWKEAFEFTVSDPNNMEFEELEIEVFNDKKFCNGSGRKNHFLGRVKVYGSQFSKRGDEGIVYFPLEKKSVFSWIRGEIGLRICYYDELLEDDKQQAPTSS</sequence>
<keyword evidence="4" id="KW-1185">Reference proteome</keyword>
<dbReference type="PANTHER" id="PTHR31425">
    <property type="entry name" value="PHOSPHORIBOSYLANTHRANILATE TRANSFERASE ISOFORM 1"/>
    <property type="match status" value="1"/>
</dbReference>
<organism evidence="3 4">
    <name type="scientific">Salix suchowensis</name>
    <dbReference type="NCBI Taxonomy" id="1278906"/>
    <lineage>
        <taxon>Eukaryota</taxon>
        <taxon>Viridiplantae</taxon>
        <taxon>Streptophyta</taxon>
        <taxon>Embryophyta</taxon>
        <taxon>Tracheophyta</taxon>
        <taxon>Spermatophyta</taxon>
        <taxon>Magnoliopsida</taxon>
        <taxon>eudicotyledons</taxon>
        <taxon>Gunneridae</taxon>
        <taxon>Pentapetalae</taxon>
        <taxon>rosids</taxon>
        <taxon>fabids</taxon>
        <taxon>Malpighiales</taxon>
        <taxon>Salicaceae</taxon>
        <taxon>Saliceae</taxon>
        <taxon>Salix</taxon>
    </lineage>
</organism>
<reference evidence="3" key="2">
    <citation type="journal article" date="2023" name="Int. J. Mol. Sci.">
        <title>De Novo Assembly and Annotation of 11 Diverse Shrub Willow (Salix) Genomes Reveals Novel Gene Organization in Sex-Linked Regions.</title>
        <authorList>
            <person name="Hyden B."/>
            <person name="Feng K."/>
            <person name="Yates T.B."/>
            <person name="Jawdy S."/>
            <person name="Cereghino C."/>
            <person name="Smart L.B."/>
            <person name="Muchero W."/>
        </authorList>
    </citation>
    <scope>NUCLEOTIDE SEQUENCE</scope>
    <source>
        <tissue evidence="3">Shoot tip</tissue>
    </source>
</reference>
<dbReference type="EMBL" id="JAPFFI010000009">
    <property type="protein sequence ID" value="KAJ6381455.1"/>
    <property type="molecule type" value="Genomic_DNA"/>
</dbReference>
<proteinExistence type="predicted"/>
<accession>A0ABQ9BBP5</accession>
<evidence type="ECO:0000313" key="3">
    <source>
        <dbReference type="EMBL" id="KAJ6381455.1"/>
    </source>
</evidence>
<dbReference type="Proteomes" id="UP001141253">
    <property type="component" value="Chromosome 6"/>
</dbReference>
<dbReference type="Gene3D" id="2.60.40.150">
    <property type="entry name" value="C2 domain"/>
    <property type="match status" value="1"/>
</dbReference>
<feature type="domain" description="C2" evidence="2">
    <location>
        <begin position="1"/>
        <end position="84"/>
    </location>
</feature>
<dbReference type="InterPro" id="IPR000008">
    <property type="entry name" value="C2_dom"/>
</dbReference>
<protein>
    <recommendedName>
        <fullName evidence="2">C2 domain-containing protein</fullName>
    </recommendedName>
</protein>